<keyword evidence="1" id="KW-1133">Transmembrane helix</keyword>
<gene>
    <name evidence="2" type="ORF">WA026_021425</name>
</gene>
<proteinExistence type="predicted"/>
<dbReference type="EMBL" id="JARQZJ010000016">
    <property type="protein sequence ID" value="KAK9873192.1"/>
    <property type="molecule type" value="Genomic_DNA"/>
</dbReference>
<keyword evidence="3" id="KW-1185">Reference proteome</keyword>
<evidence type="ECO:0000256" key="1">
    <source>
        <dbReference type="SAM" id="Phobius"/>
    </source>
</evidence>
<feature type="transmembrane region" description="Helical" evidence="1">
    <location>
        <begin position="34"/>
        <end position="52"/>
    </location>
</feature>
<dbReference type="Proteomes" id="UP001431783">
    <property type="component" value="Unassembled WGS sequence"/>
</dbReference>
<protein>
    <submittedName>
        <fullName evidence="2">Uncharacterized protein</fullName>
    </submittedName>
</protein>
<evidence type="ECO:0000313" key="2">
    <source>
        <dbReference type="EMBL" id="KAK9873192.1"/>
    </source>
</evidence>
<evidence type="ECO:0000313" key="3">
    <source>
        <dbReference type="Proteomes" id="UP001431783"/>
    </source>
</evidence>
<dbReference type="AlphaFoldDB" id="A0AAW1TNT5"/>
<name>A0AAW1TNT5_9CUCU</name>
<keyword evidence="1" id="KW-0472">Membrane</keyword>
<organism evidence="2 3">
    <name type="scientific">Henosepilachna vigintioctopunctata</name>
    <dbReference type="NCBI Taxonomy" id="420089"/>
    <lineage>
        <taxon>Eukaryota</taxon>
        <taxon>Metazoa</taxon>
        <taxon>Ecdysozoa</taxon>
        <taxon>Arthropoda</taxon>
        <taxon>Hexapoda</taxon>
        <taxon>Insecta</taxon>
        <taxon>Pterygota</taxon>
        <taxon>Neoptera</taxon>
        <taxon>Endopterygota</taxon>
        <taxon>Coleoptera</taxon>
        <taxon>Polyphaga</taxon>
        <taxon>Cucujiformia</taxon>
        <taxon>Coccinelloidea</taxon>
        <taxon>Coccinellidae</taxon>
        <taxon>Epilachninae</taxon>
        <taxon>Epilachnini</taxon>
        <taxon>Henosepilachna</taxon>
    </lineage>
</organism>
<accession>A0AAW1TNT5</accession>
<sequence length="95" mass="11442">MLVFCLTTLLHEFISHDEFFENLEFPALRIRPVLSYNIIVFVKLFVSILWKIRIKVQVLWKQSTGKFSPIISEIRISRKKQVDVKFIQEYKKQKL</sequence>
<comment type="caution">
    <text evidence="2">The sequence shown here is derived from an EMBL/GenBank/DDBJ whole genome shotgun (WGS) entry which is preliminary data.</text>
</comment>
<reference evidence="2 3" key="1">
    <citation type="submission" date="2023-03" db="EMBL/GenBank/DDBJ databases">
        <title>Genome insight into feeding habits of ladybird beetles.</title>
        <authorList>
            <person name="Li H.-S."/>
            <person name="Huang Y.-H."/>
            <person name="Pang H."/>
        </authorList>
    </citation>
    <scope>NUCLEOTIDE SEQUENCE [LARGE SCALE GENOMIC DNA]</scope>
    <source>
        <strain evidence="2">SYSU_2023b</strain>
        <tissue evidence="2">Whole body</tissue>
    </source>
</reference>
<keyword evidence="1" id="KW-0812">Transmembrane</keyword>